<keyword evidence="3" id="KW-1185">Reference proteome</keyword>
<proteinExistence type="predicted"/>
<gene>
    <name evidence="2" type="ORF">B0H17DRAFT_1132060</name>
</gene>
<evidence type="ECO:0000256" key="1">
    <source>
        <dbReference type="SAM" id="MobiDB-lite"/>
    </source>
</evidence>
<dbReference type="EMBL" id="JARKIE010000042">
    <property type="protein sequence ID" value="KAJ7694437.1"/>
    <property type="molecule type" value="Genomic_DNA"/>
</dbReference>
<organism evidence="2 3">
    <name type="scientific">Mycena rosella</name>
    <name type="common">Pink bonnet</name>
    <name type="synonym">Agaricus rosellus</name>
    <dbReference type="NCBI Taxonomy" id="1033263"/>
    <lineage>
        <taxon>Eukaryota</taxon>
        <taxon>Fungi</taxon>
        <taxon>Dikarya</taxon>
        <taxon>Basidiomycota</taxon>
        <taxon>Agaricomycotina</taxon>
        <taxon>Agaricomycetes</taxon>
        <taxon>Agaricomycetidae</taxon>
        <taxon>Agaricales</taxon>
        <taxon>Marasmiineae</taxon>
        <taxon>Mycenaceae</taxon>
        <taxon>Mycena</taxon>
    </lineage>
</organism>
<dbReference type="Proteomes" id="UP001221757">
    <property type="component" value="Unassembled WGS sequence"/>
</dbReference>
<reference evidence="2" key="1">
    <citation type="submission" date="2023-03" db="EMBL/GenBank/DDBJ databases">
        <title>Massive genome expansion in bonnet fungi (Mycena s.s.) driven by repeated elements and novel gene families across ecological guilds.</title>
        <authorList>
            <consortium name="Lawrence Berkeley National Laboratory"/>
            <person name="Harder C.B."/>
            <person name="Miyauchi S."/>
            <person name="Viragh M."/>
            <person name="Kuo A."/>
            <person name="Thoen E."/>
            <person name="Andreopoulos B."/>
            <person name="Lu D."/>
            <person name="Skrede I."/>
            <person name="Drula E."/>
            <person name="Henrissat B."/>
            <person name="Morin E."/>
            <person name="Kohler A."/>
            <person name="Barry K."/>
            <person name="LaButti K."/>
            <person name="Morin E."/>
            <person name="Salamov A."/>
            <person name="Lipzen A."/>
            <person name="Mereny Z."/>
            <person name="Hegedus B."/>
            <person name="Baldrian P."/>
            <person name="Stursova M."/>
            <person name="Weitz H."/>
            <person name="Taylor A."/>
            <person name="Grigoriev I.V."/>
            <person name="Nagy L.G."/>
            <person name="Martin F."/>
            <person name="Kauserud H."/>
        </authorList>
    </citation>
    <scope>NUCLEOTIDE SEQUENCE</scope>
    <source>
        <strain evidence="2">CBHHK067</strain>
    </source>
</reference>
<comment type="caution">
    <text evidence="2">The sequence shown here is derived from an EMBL/GenBank/DDBJ whole genome shotgun (WGS) entry which is preliminary data.</text>
</comment>
<feature type="region of interest" description="Disordered" evidence="1">
    <location>
        <begin position="183"/>
        <end position="221"/>
    </location>
</feature>
<dbReference type="AlphaFoldDB" id="A0AAD7GLB7"/>
<accession>A0AAD7GLB7</accession>
<name>A0AAD7GLB7_MYCRO</name>
<evidence type="ECO:0000313" key="2">
    <source>
        <dbReference type="EMBL" id="KAJ7694437.1"/>
    </source>
</evidence>
<evidence type="ECO:0000313" key="3">
    <source>
        <dbReference type="Proteomes" id="UP001221757"/>
    </source>
</evidence>
<protein>
    <submittedName>
        <fullName evidence="2">Uncharacterized protein</fullName>
    </submittedName>
</protein>
<sequence length="252" mass="26997">MLWIANKSLKTKGYGIIVLTSLYFPDIEESTEVYIEEDETINLAGNSLDDPTPMVRTAAEYSVPISVLIGTPAASTKPSWQQKISNRMAIKSLIRRKKEALPAQIATLPLYELIARGWDATTERWRVPVYPTLDSSLAQTPGKSKVHIWDAEVVEVPGNPQQDDLGPAPLVPGNEIVINVESAGESDEAPAFTDPGTPSFGASSTEGSFPEGSTPVSEFAATSFTTIETHALGGLLATEAGPSKLEDAAELQ</sequence>